<dbReference type="KEGG" id="mhl:MHLP_04210"/>
<reference evidence="2" key="2">
    <citation type="submission" date="2012-07" db="EMBL/GenBank/DDBJ databases">
        <title>Complete genome sequence of 'Candidatus Mycoplasma haemolamae'.</title>
        <authorList>
            <person name="Guimaraes A.M.S."/>
            <person name="Toth B."/>
            <person name="Santos A.P."/>
            <person name="Nascimento N.C."/>
            <person name="Sojka J.E."/>
            <person name="Messick J.B."/>
        </authorList>
    </citation>
    <scope>NUCLEOTIDE SEQUENCE [LARGE SCALE GENOMIC DNA]</scope>
    <source>
        <strain evidence="2">Purdue</strain>
    </source>
</reference>
<keyword evidence="2" id="KW-1185">Reference proteome</keyword>
<dbReference type="PATRIC" id="fig|1212765.3.peg.958"/>
<dbReference type="Proteomes" id="UP000006502">
    <property type="component" value="Chromosome"/>
</dbReference>
<dbReference type="EMBL" id="CP003731">
    <property type="protein sequence ID" value="AFO52422.1"/>
    <property type="molecule type" value="Genomic_DNA"/>
</dbReference>
<protein>
    <submittedName>
        <fullName evidence="1">Uncharacterized protein</fullName>
    </submittedName>
</protein>
<dbReference type="AlphaFoldDB" id="I7C780"/>
<dbReference type="STRING" id="1212765.MHLP_04210"/>
<dbReference type="HOGENOM" id="CLU_179986_0_0_14"/>
<accession>I7C780</accession>
<organism evidence="1 2">
    <name type="scientific">Mycoplasma haematolamae (strain Purdue)</name>
    <dbReference type="NCBI Taxonomy" id="1212765"/>
    <lineage>
        <taxon>Bacteria</taxon>
        <taxon>Bacillati</taxon>
        <taxon>Mycoplasmatota</taxon>
        <taxon>Mollicutes</taxon>
        <taxon>Mycoplasmataceae</taxon>
        <taxon>Mycoplasma</taxon>
    </lineage>
</organism>
<name>I7C780_MYCHA</name>
<evidence type="ECO:0000313" key="1">
    <source>
        <dbReference type="EMBL" id="AFO52422.1"/>
    </source>
</evidence>
<gene>
    <name evidence="1" type="ordered locus">MHLP_04210</name>
</gene>
<proteinExistence type="predicted"/>
<reference evidence="1 2" key="1">
    <citation type="journal article" date="2012" name="J. Bacteriol.">
        <title>Genome Sequence of "Candidatus Mycoplasma haemolamae" Strain Purdue, a Red Blood Cell Pathogen of Alpacas (Vicugna pacos) and Llamas (Lama glama).</title>
        <authorList>
            <person name="Guimaraes A.M."/>
            <person name="Toth B."/>
            <person name="Santos A.P."/>
            <person name="do Nascimento N.C."/>
            <person name="Kritchevsky J.E."/>
            <person name="Messick J.B."/>
        </authorList>
    </citation>
    <scope>NUCLEOTIDE SEQUENCE [LARGE SCALE GENOMIC DNA]</scope>
    <source>
        <strain evidence="1 2">Purdue</strain>
    </source>
</reference>
<sequence>MTYKEGEKYCIYKTTYEGTQYLFSCLIVGPNGTLKDKGIYVHVNSSTAGLLAKQQALEELEQTKDVRVVLEKWPGLKEWLQQRIKDLIQKGQYPETQQYTY</sequence>
<evidence type="ECO:0000313" key="2">
    <source>
        <dbReference type="Proteomes" id="UP000006502"/>
    </source>
</evidence>